<keyword evidence="5 12" id="KW-0812">Transmembrane</keyword>
<dbReference type="PRINTS" id="PR01609">
    <property type="entry name" value="CD36FAMILY"/>
</dbReference>
<reference evidence="13 14" key="1">
    <citation type="journal article" date="2024" name="bioRxiv">
        <title>A reference genome for Trichogramma kaykai: A tiny desert-dwelling parasitoid wasp with competing sex-ratio distorters.</title>
        <authorList>
            <person name="Culotta J."/>
            <person name="Lindsey A.R."/>
        </authorList>
    </citation>
    <scope>NUCLEOTIDE SEQUENCE [LARGE SCALE GENOMIC DNA]</scope>
    <source>
        <strain evidence="13 14">KSX58</strain>
    </source>
</reference>
<keyword evidence="3" id="KW-1003">Cell membrane</keyword>
<evidence type="ECO:0000256" key="5">
    <source>
        <dbReference type="ARBA" id="ARBA00022692"/>
    </source>
</evidence>
<keyword evidence="4" id="KW-0716">Sensory transduction</keyword>
<evidence type="ECO:0000256" key="10">
    <source>
        <dbReference type="ARBA" id="ARBA00023170"/>
    </source>
</evidence>
<comment type="caution">
    <text evidence="13">The sequence shown here is derived from an EMBL/GenBank/DDBJ whole genome shotgun (WGS) entry which is preliminary data.</text>
</comment>
<dbReference type="PANTHER" id="PTHR11923">
    <property type="entry name" value="SCAVENGER RECEPTOR CLASS B TYPE-1 SR-B1"/>
    <property type="match status" value="1"/>
</dbReference>
<evidence type="ECO:0000256" key="4">
    <source>
        <dbReference type="ARBA" id="ARBA00022606"/>
    </source>
</evidence>
<dbReference type="AlphaFoldDB" id="A0ABD2XJ70"/>
<keyword evidence="14" id="KW-1185">Reference proteome</keyword>
<protein>
    <recommendedName>
        <fullName evidence="15">Sensory neuron membrane protein 1</fullName>
    </recommendedName>
</protein>
<sequence>MLPILSTLTKKQKLGVMGLCLFFGGILMQTTLTPAMMKMGTKQISALRKGGVIRKIWSKLPFPIEFRFYMFNVTNPREIDQGAQPIVQEVGPFIYEIWHEKVAQADRKSDDTVEYRVKNTYYYNKELSDPLTGDEEITVPNYFLLGLVSAIMKIRKSALPLIVKGLNSIYKKPSSIFMQAKVKDILFDGLTIDCNVTDTAGSAICSEVKNKWEEYHLYKFDEVTFAMSLIGWMNATDTIDHYRVKRGIKNIMEVGNVVEYNGKTNVSVWNDEFCDTFYGTDGTILHPFFDKKGRDTVDVFVASMCRSLFLRYKRKSRYSGISTLRYEVDIGTDMDKYPEQRCYCETPDACPDKGTYNLFKCAGLPLIVTNPHLMNVEPTIAETVAGLEPIKSKHTTMVDQEPQTGAILQAYIRAQFNFFIGKVEKFKIMKNLPDALLPLLWFDQIIILPRWIVRLIKIAYYFNKFQTLMNYSMMLAGLGLCGYAGYDYYRSRQVTKVTTSSGRSSAVEVLGKNNHRDNNDQNHMYEEEPVTPISNWTPAKHEVTRINVVSRNGRFFD</sequence>
<keyword evidence="7 12" id="KW-1133">Transmembrane helix</keyword>
<feature type="transmembrane region" description="Helical" evidence="12">
    <location>
        <begin position="14"/>
        <end position="32"/>
    </location>
</feature>
<dbReference type="PANTHER" id="PTHR11923:SF69">
    <property type="entry name" value="SENSORY NEURON MEMBRANE PROTEIN 1"/>
    <property type="match status" value="1"/>
</dbReference>
<evidence type="ECO:0000256" key="1">
    <source>
        <dbReference type="ARBA" id="ARBA00004651"/>
    </source>
</evidence>
<keyword evidence="10" id="KW-0675">Receptor</keyword>
<evidence type="ECO:0000256" key="8">
    <source>
        <dbReference type="ARBA" id="ARBA00023136"/>
    </source>
</evidence>
<evidence type="ECO:0000256" key="7">
    <source>
        <dbReference type="ARBA" id="ARBA00022989"/>
    </source>
</evidence>
<evidence type="ECO:0000256" key="9">
    <source>
        <dbReference type="ARBA" id="ARBA00023157"/>
    </source>
</evidence>
<comment type="subcellular location">
    <subcellularLocation>
        <location evidence="1">Cell membrane</location>
        <topology evidence="1">Multi-pass membrane protein</topology>
    </subcellularLocation>
</comment>
<gene>
    <name evidence="13" type="ORF">TKK_002563</name>
</gene>
<evidence type="ECO:0000313" key="14">
    <source>
        <dbReference type="Proteomes" id="UP001627154"/>
    </source>
</evidence>
<organism evidence="13 14">
    <name type="scientific">Trichogramma kaykai</name>
    <dbReference type="NCBI Taxonomy" id="54128"/>
    <lineage>
        <taxon>Eukaryota</taxon>
        <taxon>Metazoa</taxon>
        <taxon>Ecdysozoa</taxon>
        <taxon>Arthropoda</taxon>
        <taxon>Hexapoda</taxon>
        <taxon>Insecta</taxon>
        <taxon>Pterygota</taxon>
        <taxon>Neoptera</taxon>
        <taxon>Endopterygota</taxon>
        <taxon>Hymenoptera</taxon>
        <taxon>Apocrita</taxon>
        <taxon>Proctotrupomorpha</taxon>
        <taxon>Chalcidoidea</taxon>
        <taxon>Trichogrammatidae</taxon>
        <taxon>Trichogramma</taxon>
    </lineage>
</organism>
<accession>A0ABD2XJ70</accession>
<proteinExistence type="inferred from homology"/>
<dbReference type="GO" id="GO:0007608">
    <property type="term" value="P:sensory perception of smell"/>
    <property type="evidence" value="ECO:0007669"/>
    <property type="project" value="UniProtKB-KW"/>
</dbReference>
<comment type="similarity">
    <text evidence="2">Belongs to the CD36 family.</text>
</comment>
<name>A0ABD2XJ70_9HYME</name>
<dbReference type="Proteomes" id="UP001627154">
    <property type="component" value="Unassembled WGS sequence"/>
</dbReference>
<keyword evidence="9" id="KW-1015">Disulfide bond</keyword>
<evidence type="ECO:0000256" key="6">
    <source>
        <dbReference type="ARBA" id="ARBA00022725"/>
    </source>
</evidence>
<dbReference type="GO" id="GO:0005886">
    <property type="term" value="C:plasma membrane"/>
    <property type="evidence" value="ECO:0007669"/>
    <property type="project" value="UniProtKB-SubCell"/>
</dbReference>
<evidence type="ECO:0000313" key="13">
    <source>
        <dbReference type="EMBL" id="KAL3404909.1"/>
    </source>
</evidence>
<dbReference type="EMBL" id="JBJJXI010000022">
    <property type="protein sequence ID" value="KAL3404909.1"/>
    <property type="molecule type" value="Genomic_DNA"/>
</dbReference>
<evidence type="ECO:0000256" key="11">
    <source>
        <dbReference type="ARBA" id="ARBA00023180"/>
    </source>
</evidence>
<keyword evidence="8 12" id="KW-0472">Membrane</keyword>
<keyword evidence="11" id="KW-0325">Glycoprotein</keyword>
<evidence type="ECO:0008006" key="15">
    <source>
        <dbReference type="Google" id="ProtNLM"/>
    </source>
</evidence>
<evidence type="ECO:0000256" key="12">
    <source>
        <dbReference type="SAM" id="Phobius"/>
    </source>
</evidence>
<keyword evidence="6" id="KW-0552">Olfaction</keyword>
<evidence type="ECO:0000256" key="3">
    <source>
        <dbReference type="ARBA" id="ARBA00022475"/>
    </source>
</evidence>
<dbReference type="Pfam" id="PF01130">
    <property type="entry name" value="CD36"/>
    <property type="match status" value="1"/>
</dbReference>
<evidence type="ECO:0000256" key="2">
    <source>
        <dbReference type="ARBA" id="ARBA00010532"/>
    </source>
</evidence>
<dbReference type="InterPro" id="IPR002159">
    <property type="entry name" value="CD36_fam"/>
</dbReference>